<proteinExistence type="predicted"/>
<dbReference type="Proteomes" id="UP000433406">
    <property type="component" value="Unassembled WGS sequence"/>
</dbReference>
<accession>A0A6I3IY48</accession>
<dbReference type="RefSeq" id="WP_154613781.1">
    <property type="nucleotide sequence ID" value="NZ_CP053660.1"/>
</dbReference>
<comment type="caution">
    <text evidence="1">The sequence shown here is derived from an EMBL/GenBank/DDBJ whole genome shotgun (WGS) entry which is preliminary data.</text>
</comment>
<dbReference type="AlphaFoldDB" id="A0A6I3IY48"/>
<gene>
    <name evidence="1" type="ORF">GGQ22_02725</name>
</gene>
<keyword evidence="2" id="KW-1185">Reference proteome</keyword>
<reference evidence="1 2" key="1">
    <citation type="submission" date="2019-10" db="EMBL/GenBank/DDBJ databases">
        <title>Nocardioides novel species isolated from the excrement of Marmot.</title>
        <authorList>
            <person name="Zhang G."/>
        </authorList>
    </citation>
    <scope>NUCLEOTIDE SEQUENCE [LARGE SCALE GENOMIC DNA]</scope>
    <source>
        <strain evidence="2">zg-579</strain>
    </source>
</reference>
<protein>
    <submittedName>
        <fullName evidence="1">Uncharacterized protein</fullName>
    </submittedName>
</protein>
<organism evidence="1 2">
    <name type="scientific">Nocardioides marmotae</name>
    <dbReference type="NCBI Taxonomy" id="2663857"/>
    <lineage>
        <taxon>Bacteria</taxon>
        <taxon>Bacillati</taxon>
        <taxon>Actinomycetota</taxon>
        <taxon>Actinomycetes</taxon>
        <taxon>Propionibacteriales</taxon>
        <taxon>Nocardioidaceae</taxon>
        <taxon>Nocardioides</taxon>
    </lineage>
</organism>
<name>A0A6I3IY48_9ACTN</name>
<evidence type="ECO:0000313" key="2">
    <source>
        <dbReference type="Proteomes" id="UP000433406"/>
    </source>
</evidence>
<evidence type="ECO:0000313" key="1">
    <source>
        <dbReference type="EMBL" id="MTB93987.1"/>
    </source>
</evidence>
<dbReference type="EMBL" id="WLCI01000003">
    <property type="protein sequence ID" value="MTB93987.1"/>
    <property type="molecule type" value="Genomic_DNA"/>
</dbReference>
<sequence length="234" mass="26469">MEDELQGRVQLRLADRKHPWQALPQWDAVSAGRTPGYGLYLPNSWMPRRLCRFVPHERGWLVQVGPRARMQVEDRYVGKHVFARRAMVALQAGRTKLSFPELDDWCQIGIVIGVGEAGALPVLSDTVLPEGPMPGTAYAVERVTLTPAQRITVAVAFRHLLEHTPAPTNYSEEAALLLGTSKAMVLKRLDQVRRKINQERWGPKLDSHELVAHYLMRTTRTITWGDLPPELREG</sequence>